<name>A0A220S1R2_9NEIS</name>
<keyword evidence="2" id="KW-1185">Reference proteome</keyword>
<dbReference type="KEGG" id="nei:BG910_04655"/>
<dbReference type="AlphaFoldDB" id="A0A220S1R2"/>
<dbReference type="RefSeq" id="WP_089035838.1">
    <property type="nucleotide sequence ID" value="NZ_CP022278.1"/>
</dbReference>
<reference evidence="1 2" key="1">
    <citation type="submission" date="2017-06" db="EMBL/GenBank/DDBJ databases">
        <title>Neisseria chenwenguii sp. nov., isolated from the intestinal contents of Tibetan Plateau Pika in Yushu, Qinghai Province, China.</title>
        <authorList>
            <person name="Zhang G."/>
        </authorList>
    </citation>
    <scope>NUCLEOTIDE SEQUENCE [LARGE SCALE GENOMIC DNA]</scope>
    <source>
        <strain evidence="1 2">10023</strain>
    </source>
</reference>
<proteinExistence type="predicted"/>
<dbReference type="Proteomes" id="UP000198238">
    <property type="component" value="Chromosome"/>
</dbReference>
<sequence length="148" mass="16647">MSIYATAHIVHLFCAVAFVGGVFFEVLVLSVLHTKRVSREARREVEKAMSHRAVRVMPVVVLTLFASGLVMAFERYVPLLRDPLASTFGTLLFIKILLALGVLVHFAIAVTKMARHTLTVGWSKYIHAVVFTHMLLIVFLAKAMFYWS</sequence>
<gene>
    <name evidence="1" type="ORF">BG910_04655</name>
</gene>
<dbReference type="OrthoDB" id="5955722at2"/>
<organism evidence="1 2">
    <name type="scientific">Neisseria chenwenguii</name>
    <dbReference type="NCBI Taxonomy" id="1853278"/>
    <lineage>
        <taxon>Bacteria</taxon>
        <taxon>Pseudomonadati</taxon>
        <taxon>Pseudomonadota</taxon>
        <taxon>Betaproteobacteria</taxon>
        <taxon>Neisseriales</taxon>
        <taxon>Neisseriaceae</taxon>
        <taxon>Neisseria</taxon>
    </lineage>
</organism>
<evidence type="ECO:0000313" key="2">
    <source>
        <dbReference type="Proteomes" id="UP000198238"/>
    </source>
</evidence>
<protein>
    <submittedName>
        <fullName evidence="1">Uncharacterized protein</fullName>
    </submittedName>
</protein>
<accession>A0A220S1R2</accession>
<dbReference type="PIRSF" id="PIRSF015875">
    <property type="entry name" value="UCP015875"/>
    <property type="match status" value="1"/>
</dbReference>
<evidence type="ECO:0000313" key="1">
    <source>
        <dbReference type="EMBL" id="ASK27125.1"/>
    </source>
</evidence>
<dbReference type="EMBL" id="CP022278">
    <property type="protein sequence ID" value="ASK27125.1"/>
    <property type="molecule type" value="Genomic_DNA"/>
</dbReference>
<dbReference type="InterPro" id="IPR007418">
    <property type="entry name" value="DUF474"/>
</dbReference>